<reference evidence="1" key="1">
    <citation type="submission" date="2018-01" db="EMBL/GenBank/DDBJ databases">
        <authorList>
            <person name="Clerissi C."/>
        </authorList>
    </citation>
    <scope>NUCLEOTIDE SEQUENCE</scope>
    <source>
        <strain evidence="1">Cupriavidus taiwanensis LMG 19430</strain>
    </source>
</reference>
<protein>
    <submittedName>
        <fullName evidence="1">Uncharacterized protein</fullName>
    </submittedName>
</protein>
<accession>A0A375C3A5</accession>
<name>A0A375C3A5_9BURK</name>
<sequence>MTHRCSGRAVAPWREGHSIAHAAAAWPWHGVEASRNVGVNPNGGQCRLGCQGRQGLPVRRYGTNAKRQPMLPLCWFAPARNLSAAGAKRGR</sequence>
<organism evidence="1">
    <name type="scientific">Cupriavidus taiwanensis</name>
    <dbReference type="NCBI Taxonomy" id="164546"/>
    <lineage>
        <taxon>Bacteria</taxon>
        <taxon>Pseudomonadati</taxon>
        <taxon>Pseudomonadota</taxon>
        <taxon>Betaproteobacteria</taxon>
        <taxon>Burkholderiales</taxon>
        <taxon>Burkholderiaceae</taxon>
        <taxon>Cupriavidus</taxon>
    </lineage>
</organism>
<dbReference type="EMBL" id="OFSN01000010">
    <property type="protein sequence ID" value="SOY62129.1"/>
    <property type="molecule type" value="Genomic_DNA"/>
</dbReference>
<dbReference type="AlphaFoldDB" id="A0A375C3A5"/>
<evidence type="ECO:0000313" key="1">
    <source>
        <dbReference type="EMBL" id="SOY62129.1"/>
    </source>
</evidence>
<dbReference type="Proteomes" id="UP000257016">
    <property type="component" value="Unassembled WGS sequence"/>
</dbReference>
<comment type="caution">
    <text evidence="1">The sequence shown here is derived from an EMBL/GenBank/DDBJ whole genome shotgun (WGS) entry which is preliminary data.</text>
</comment>
<gene>
    <name evidence="1" type="ORF">CBM2586_A50374</name>
</gene>
<proteinExistence type="predicted"/>